<reference evidence="1" key="1">
    <citation type="submission" date="2009-08" db="EMBL/GenBank/DDBJ databases">
        <title>Identification of bracovirus particle proteins and analysis of their transcript levels at the stage of virion formation.</title>
        <authorList>
            <person name="Wetterwald C."/>
            <person name="Roth T."/>
            <person name="Kaeslin M."/>
            <person name="Anaheim M."/>
            <person name="Wespi G."/>
            <person name="Heller M."/>
            <person name="Meser P."/>
            <person name="Roditi I."/>
            <person name="Pfister-Wilhelm R."/>
            <person name="Bezier A."/>
            <person name="Gyapay G."/>
            <person name="Drezen J.M."/>
            <person name="Lanzrein B."/>
        </authorList>
    </citation>
    <scope>NUCLEOTIDE SEQUENCE</scope>
    <source>
        <tissue evidence="1">Ovary</tissue>
    </source>
</reference>
<accession>D7FB36</accession>
<name>D7FB36_9HYME</name>
<evidence type="ECO:0000313" key="1">
    <source>
        <dbReference type="EMBL" id="CBA62620.1"/>
    </source>
</evidence>
<protein>
    <submittedName>
        <fullName evidence="1">BVpp48a protein</fullName>
    </submittedName>
</protein>
<gene>
    <name evidence="1" type="primary">bv48a</name>
</gene>
<dbReference type="EMBL" id="FN543443">
    <property type="protein sequence ID" value="CBA62620.1"/>
    <property type="molecule type" value="mRNA"/>
</dbReference>
<dbReference type="AlphaFoldDB" id="D7FB36"/>
<organism evidence="1">
    <name type="scientific">Chelonus inanitus</name>
    <dbReference type="NCBI Taxonomy" id="49201"/>
    <lineage>
        <taxon>Eukaryota</taxon>
        <taxon>Metazoa</taxon>
        <taxon>Ecdysozoa</taxon>
        <taxon>Arthropoda</taxon>
        <taxon>Hexapoda</taxon>
        <taxon>Insecta</taxon>
        <taxon>Pterygota</taxon>
        <taxon>Neoptera</taxon>
        <taxon>Endopterygota</taxon>
        <taxon>Hymenoptera</taxon>
        <taxon>Apocrita</taxon>
        <taxon>Ichneumonoidea</taxon>
        <taxon>Braconidae</taxon>
        <taxon>Cheloninae</taxon>
        <taxon>Chelonus</taxon>
    </lineage>
</organism>
<sequence>MGNKILFTFISKVAFIFLDEKHMINQEINFRSLRPKIVMFHKWIDKLKKYFVIYFEKGKQNKIKNQNFNSWKLNLKLFRTISLLNFHSEINIDIDTKHENIDYLRDQYIKIIYNIEEFYKRLLNRITLDVDENRNIYGEKYNYKNHVNELDDGIKTEFLEKLFYNIGHLKNQLNSYKIKINYDYEKIEKLQTLLTGYTNSELVNQNETLRKDLKLLIKNTKMWKLMINRIEWAIASKENMLNNTIIESKMNLKKQKVDKSKKHSSHRKI</sequence>
<proteinExistence type="evidence at transcript level"/>